<evidence type="ECO:0000259" key="10">
    <source>
        <dbReference type="Pfam" id="PF04290"/>
    </source>
</evidence>
<evidence type="ECO:0000256" key="6">
    <source>
        <dbReference type="ARBA" id="ARBA00022989"/>
    </source>
</evidence>
<evidence type="ECO:0000256" key="5">
    <source>
        <dbReference type="ARBA" id="ARBA00022692"/>
    </source>
</evidence>
<evidence type="ECO:0000313" key="12">
    <source>
        <dbReference type="Proteomes" id="UP001628668"/>
    </source>
</evidence>
<evidence type="ECO:0000256" key="3">
    <source>
        <dbReference type="ARBA" id="ARBA00022475"/>
    </source>
</evidence>
<evidence type="ECO:0000256" key="8">
    <source>
        <dbReference type="ARBA" id="ARBA00038436"/>
    </source>
</evidence>
<gene>
    <name evidence="11" type="ORF">ACKA06_16280</name>
</gene>
<dbReference type="Pfam" id="PF04290">
    <property type="entry name" value="DctQ"/>
    <property type="match status" value="1"/>
</dbReference>
<feature type="transmembrane region" description="Helical" evidence="9">
    <location>
        <begin position="127"/>
        <end position="146"/>
    </location>
</feature>
<evidence type="ECO:0000313" key="11">
    <source>
        <dbReference type="EMBL" id="MFL8938350.1"/>
    </source>
</evidence>
<dbReference type="PANTHER" id="PTHR35011:SF11">
    <property type="entry name" value="TRAP TRANSPORTER SMALL PERMEASE PROTEIN"/>
    <property type="match status" value="1"/>
</dbReference>
<evidence type="ECO:0000256" key="9">
    <source>
        <dbReference type="SAM" id="Phobius"/>
    </source>
</evidence>
<dbReference type="RefSeq" id="WP_411160157.1">
    <property type="nucleotide sequence ID" value="NZ_JBJOSA010000016.1"/>
</dbReference>
<protein>
    <submittedName>
        <fullName evidence="11">TRAP transporter small permease</fullName>
    </submittedName>
</protein>
<keyword evidence="12" id="KW-1185">Reference proteome</keyword>
<dbReference type="EMBL" id="JBJOSA010000016">
    <property type="protein sequence ID" value="MFL8938350.1"/>
    <property type="molecule type" value="Genomic_DNA"/>
</dbReference>
<comment type="similarity">
    <text evidence="8">Belongs to the TRAP transporter small permease family.</text>
</comment>
<evidence type="ECO:0000256" key="2">
    <source>
        <dbReference type="ARBA" id="ARBA00022448"/>
    </source>
</evidence>
<reference evidence="11 12" key="1">
    <citation type="submission" date="2024-12" db="EMBL/GenBank/DDBJ databases">
        <authorList>
            <person name="Li X."/>
            <person name="Zhang D."/>
        </authorList>
    </citation>
    <scope>NUCLEOTIDE SEQUENCE [LARGE SCALE GENOMIC DNA]</scope>
    <source>
        <strain evidence="11 12">JCM19602</strain>
    </source>
</reference>
<feature type="transmembrane region" description="Helical" evidence="9">
    <location>
        <begin position="12"/>
        <end position="33"/>
    </location>
</feature>
<sequence length="163" mass="18423">MINRTLVTVRKITESFVLLMIVGMTIIISYQVISRFGLNYTPTWIQPLSLLLMVWIGFLGIAIGFQDNIHIRITLFENKMPRMFQRVLNVLQRLLAILFGFFMLIEGSKFSYKMLDSSIPGIGVPSALLYVVVPAAGALVIIYLVSEFLGFWQGVKEESEVDG</sequence>
<dbReference type="PANTHER" id="PTHR35011">
    <property type="entry name" value="2,3-DIKETO-L-GULONATE TRAP TRANSPORTER SMALL PERMEASE PROTEIN YIAM"/>
    <property type="match status" value="1"/>
</dbReference>
<dbReference type="Proteomes" id="UP001628668">
    <property type="component" value="Unassembled WGS sequence"/>
</dbReference>
<name>A0ABW8VVR2_9BACI</name>
<evidence type="ECO:0000256" key="4">
    <source>
        <dbReference type="ARBA" id="ARBA00022519"/>
    </source>
</evidence>
<keyword evidence="7 9" id="KW-0472">Membrane</keyword>
<keyword evidence="3" id="KW-1003">Cell membrane</keyword>
<feature type="transmembrane region" description="Helical" evidence="9">
    <location>
        <begin position="86"/>
        <end position="107"/>
    </location>
</feature>
<comment type="subcellular location">
    <subcellularLocation>
        <location evidence="1">Cell inner membrane</location>
        <topology evidence="1">Multi-pass membrane protein</topology>
    </subcellularLocation>
</comment>
<keyword evidence="6 9" id="KW-1133">Transmembrane helix</keyword>
<dbReference type="InterPro" id="IPR055348">
    <property type="entry name" value="DctQ"/>
</dbReference>
<comment type="caution">
    <text evidence="11">The sequence shown here is derived from an EMBL/GenBank/DDBJ whole genome shotgun (WGS) entry which is preliminary data.</text>
</comment>
<feature type="transmembrane region" description="Helical" evidence="9">
    <location>
        <begin position="45"/>
        <end position="65"/>
    </location>
</feature>
<evidence type="ECO:0000256" key="7">
    <source>
        <dbReference type="ARBA" id="ARBA00023136"/>
    </source>
</evidence>
<keyword evidence="4" id="KW-0997">Cell inner membrane</keyword>
<organism evidence="11 12">
    <name type="scientific">Rossellomorea oryzaecorticis</name>
    <dbReference type="NCBI Taxonomy" id="1396505"/>
    <lineage>
        <taxon>Bacteria</taxon>
        <taxon>Bacillati</taxon>
        <taxon>Bacillota</taxon>
        <taxon>Bacilli</taxon>
        <taxon>Bacillales</taxon>
        <taxon>Bacillaceae</taxon>
        <taxon>Rossellomorea</taxon>
    </lineage>
</organism>
<feature type="domain" description="Tripartite ATP-independent periplasmic transporters DctQ component" evidence="10">
    <location>
        <begin position="24"/>
        <end position="153"/>
    </location>
</feature>
<dbReference type="InterPro" id="IPR007387">
    <property type="entry name" value="TRAP_DctQ"/>
</dbReference>
<accession>A0ABW8VVR2</accession>
<proteinExistence type="inferred from homology"/>
<evidence type="ECO:0000256" key="1">
    <source>
        <dbReference type="ARBA" id="ARBA00004429"/>
    </source>
</evidence>
<keyword evidence="2" id="KW-0813">Transport</keyword>
<keyword evidence="5 9" id="KW-0812">Transmembrane</keyword>